<sequence length="322" mass="33451">MRLLFAGTPDPAVPALRALLDSDHEVVAVLTRPDARAGRGRGRSRSPVGRLADEAGIEVLAPHTLRDEAVVKRIAELAPDCCPVVAYGGMIPPSLLTVPRHGWVNLHFSLLPAWRGAAPVQAAIAAGDEITGASTFVIEEGLDTGPVLGVMTEAIRADDTATALLDRLAGAGAQLLLRTVDGLAADALAAVPQSTDGVTYAPKITVESARVDFTRPAAAVDRHIRAMTDAPGAWSELGDLRVKIGPVTVDGDAADTESLAPGELRVAKRDVFVGTATVPVRLGAVQPQGKKAMSAADWARGARLESGTRFTQAAPAAQEGKK</sequence>
<evidence type="ECO:0000256" key="2">
    <source>
        <dbReference type="ARBA" id="ARBA00012261"/>
    </source>
</evidence>
<dbReference type="EMBL" id="BAABFR010000080">
    <property type="protein sequence ID" value="GAA4400491.1"/>
    <property type="molecule type" value="Genomic_DNA"/>
</dbReference>
<evidence type="ECO:0000313" key="8">
    <source>
        <dbReference type="EMBL" id="GAA4400491.1"/>
    </source>
</evidence>
<dbReference type="CDD" id="cd08646">
    <property type="entry name" value="FMT_core_Met-tRNA-FMT_N"/>
    <property type="match status" value="1"/>
</dbReference>
<organism evidence="8 9">
    <name type="scientific">Tsukamurella soli</name>
    <dbReference type="NCBI Taxonomy" id="644556"/>
    <lineage>
        <taxon>Bacteria</taxon>
        <taxon>Bacillati</taxon>
        <taxon>Actinomycetota</taxon>
        <taxon>Actinomycetes</taxon>
        <taxon>Mycobacteriales</taxon>
        <taxon>Tsukamurellaceae</taxon>
        <taxon>Tsukamurella</taxon>
    </lineage>
</organism>
<protein>
    <recommendedName>
        <fullName evidence="2 5">Methionyl-tRNA formyltransferase</fullName>
        <ecNumber evidence="2 5">2.1.2.9</ecNumber>
    </recommendedName>
</protein>
<dbReference type="InterPro" id="IPR005794">
    <property type="entry name" value="Fmt"/>
</dbReference>
<evidence type="ECO:0000259" key="6">
    <source>
        <dbReference type="Pfam" id="PF00551"/>
    </source>
</evidence>
<evidence type="ECO:0000256" key="5">
    <source>
        <dbReference type="HAMAP-Rule" id="MF_00182"/>
    </source>
</evidence>
<gene>
    <name evidence="5 8" type="primary">fmt</name>
    <name evidence="8" type="ORF">GCM10023147_39130</name>
</gene>
<evidence type="ECO:0000259" key="7">
    <source>
        <dbReference type="Pfam" id="PF02911"/>
    </source>
</evidence>
<dbReference type="InterPro" id="IPR005793">
    <property type="entry name" value="Formyl_trans_C"/>
</dbReference>
<evidence type="ECO:0000313" key="9">
    <source>
        <dbReference type="Proteomes" id="UP001500635"/>
    </source>
</evidence>
<dbReference type="Pfam" id="PF02911">
    <property type="entry name" value="Formyl_trans_C"/>
    <property type="match status" value="1"/>
</dbReference>
<accession>A0ABP8K510</accession>
<proteinExistence type="inferred from homology"/>
<feature type="domain" description="Formyl transferase C-terminal" evidence="7">
    <location>
        <begin position="203"/>
        <end position="302"/>
    </location>
</feature>
<evidence type="ECO:0000256" key="3">
    <source>
        <dbReference type="ARBA" id="ARBA00022679"/>
    </source>
</evidence>
<comment type="catalytic activity">
    <reaction evidence="5">
        <text>L-methionyl-tRNA(fMet) + (6R)-10-formyltetrahydrofolate = N-formyl-L-methionyl-tRNA(fMet) + (6S)-5,6,7,8-tetrahydrofolate + H(+)</text>
        <dbReference type="Rhea" id="RHEA:24380"/>
        <dbReference type="Rhea" id="RHEA-COMP:9952"/>
        <dbReference type="Rhea" id="RHEA-COMP:9953"/>
        <dbReference type="ChEBI" id="CHEBI:15378"/>
        <dbReference type="ChEBI" id="CHEBI:57453"/>
        <dbReference type="ChEBI" id="CHEBI:78530"/>
        <dbReference type="ChEBI" id="CHEBI:78844"/>
        <dbReference type="ChEBI" id="CHEBI:195366"/>
        <dbReference type="EC" id="2.1.2.9"/>
    </reaction>
</comment>
<feature type="domain" description="Formyl transferase N-terminal" evidence="6">
    <location>
        <begin position="3"/>
        <end position="179"/>
    </location>
</feature>
<keyword evidence="4 5" id="KW-0648">Protein biosynthesis</keyword>
<dbReference type="PANTHER" id="PTHR11138">
    <property type="entry name" value="METHIONYL-TRNA FORMYLTRANSFERASE"/>
    <property type="match status" value="1"/>
</dbReference>
<keyword evidence="9" id="KW-1185">Reference proteome</keyword>
<dbReference type="Pfam" id="PF00551">
    <property type="entry name" value="Formyl_trans_N"/>
    <property type="match status" value="1"/>
</dbReference>
<dbReference type="InterPro" id="IPR002376">
    <property type="entry name" value="Formyl_transf_N"/>
</dbReference>
<dbReference type="SUPFAM" id="SSF50486">
    <property type="entry name" value="FMT C-terminal domain-like"/>
    <property type="match status" value="1"/>
</dbReference>
<dbReference type="InterPro" id="IPR011034">
    <property type="entry name" value="Formyl_transferase-like_C_sf"/>
</dbReference>
<dbReference type="InterPro" id="IPR044135">
    <property type="entry name" value="Met-tRNA-FMT_C"/>
</dbReference>
<dbReference type="RefSeq" id="WP_344999173.1">
    <property type="nucleotide sequence ID" value="NZ_BAABFR010000080.1"/>
</dbReference>
<dbReference type="HAMAP" id="MF_00182">
    <property type="entry name" value="Formyl_trans"/>
    <property type="match status" value="1"/>
</dbReference>
<dbReference type="NCBIfam" id="TIGR00460">
    <property type="entry name" value="fmt"/>
    <property type="match status" value="1"/>
</dbReference>
<dbReference type="Proteomes" id="UP001500635">
    <property type="component" value="Unassembled WGS sequence"/>
</dbReference>
<name>A0ABP8K510_9ACTN</name>
<comment type="caution">
    <text evidence="8">The sequence shown here is derived from an EMBL/GenBank/DDBJ whole genome shotgun (WGS) entry which is preliminary data.</text>
</comment>
<dbReference type="EC" id="2.1.2.9" evidence="2 5"/>
<dbReference type="PANTHER" id="PTHR11138:SF5">
    <property type="entry name" value="METHIONYL-TRNA FORMYLTRANSFERASE, MITOCHONDRIAL"/>
    <property type="match status" value="1"/>
</dbReference>
<evidence type="ECO:0000256" key="4">
    <source>
        <dbReference type="ARBA" id="ARBA00022917"/>
    </source>
</evidence>
<dbReference type="InterPro" id="IPR036477">
    <property type="entry name" value="Formyl_transf_N_sf"/>
</dbReference>
<keyword evidence="3 5" id="KW-0808">Transferase</keyword>
<comment type="similarity">
    <text evidence="1 5">Belongs to the Fmt family.</text>
</comment>
<comment type="function">
    <text evidence="5">Attaches a formyl group to the free amino group of methionyl-tRNA(fMet). The formyl group appears to play a dual role in the initiator identity of N-formylmethionyl-tRNA by promoting its recognition by IF2 and preventing the misappropriation of this tRNA by the elongation apparatus.</text>
</comment>
<feature type="binding site" evidence="5">
    <location>
        <begin position="109"/>
        <end position="112"/>
    </location>
    <ligand>
        <name>(6S)-5,6,7,8-tetrahydrofolate</name>
        <dbReference type="ChEBI" id="CHEBI:57453"/>
    </ligand>
</feature>
<reference evidence="9" key="1">
    <citation type="journal article" date="2019" name="Int. J. Syst. Evol. Microbiol.">
        <title>The Global Catalogue of Microorganisms (GCM) 10K type strain sequencing project: providing services to taxonomists for standard genome sequencing and annotation.</title>
        <authorList>
            <consortium name="The Broad Institute Genomics Platform"/>
            <consortium name="The Broad Institute Genome Sequencing Center for Infectious Disease"/>
            <person name="Wu L."/>
            <person name="Ma J."/>
        </authorList>
    </citation>
    <scope>NUCLEOTIDE SEQUENCE [LARGE SCALE GENOMIC DNA]</scope>
    <source>
        <strain evidence="9">JCM 17688</strain>
    </source>
</reference>
<evidence type="ECO:0000256" key="1">
    <source>
        <dbReference type="ARBA" id="ARBA00010699"/>
    </source>
</evidence>
<dbReference type="SUPFAM" id="SSF53328">
    <property type="entry name" value="Formyltransferase"/>
    <property type="match status" value="1"/>
</dbReference>
<dbReference type="Gene3D" id="3.40.50.12230">
    <property type="match status" value="1"/>
</dbReference>
<dbReference type="CDD" id="cd08704">
    <property type="entry name" value="Met_tRNA_FMT_C"/>
    <property type="match status" value="1"/>
</dbReference>
<dbReference type="InterPro" id="IPR041711">
    <property type="entry name" value="Met-tRNA-FMT_N"/>
</dbReference>